<evidence type="ECO:0000313" key="1">
    <source>
        <dbReference type="EMBL" id="AFZ23165.1"/>
    </source>
</evidence>
<name>K9WS11_9NOST</name>
<accession>K9WS11</accession>
<organism evidence="1 2">
    <name type="scientific">Cylindrospermum stagnale PCC 7417</name>
    <dbReference type="NCBI Taxonomy" id="56107"/>
    <lineage>
        <taxon>Bacteria</taxon>
        <taxon>Bacillati</taxon>
        <taxon>Cyanobacteriota</taxon>
        <taxon>Cyanophyceae</taxon>
        <taxon>Nostocales</taxon>
        <taxon>Nostocaceae</taxon>
        <taxon>Cylindrospermum</taxon>
    </lineage>
</organism>
<proteinExistence type="predicted"/>
<dbReference type="eggNOG" id="COG3170">
    <property type="taxonomic scope" value="Bacteria"/>
</dbReference>
<sequence length="264" mass="28844">MLNNISKFFPSHRWKIPFVGLLLASGIVGVGVVGQQTKPVLSNQIEKFPSFTAQTIDAPTSTKTPLLSRLREVREQRSQTQSAAFESKNLEKLDQPKLANSTIVRSKLVSSASLSKNVETVATATKELGVLPTVNFPKKDGIYLYGQSTQPNQPGEGYIVFQKQQSRVMGALYTPNSEFSCFQGTVGQSGELAMTVTASPGEGSTTQVSTTSKIPKVSDDESFTYAYSVELQDYNRLNSLSANDRRILRICNQVSNGSYSKLVN</sequence>
<dbReference type="STRING" id="56107.Cylst_0839"/>
<dbReference type="AlphaFoldDB" id="K9WS11"/>
<gene>
    <name evidence="1" type="ORF">Cylst_0839</name>
</gene>
<dbReference type="RefSeq" id="WP_015206421.1">
    <property type="nucleotide sequence ID" value="NC_019757.1"/>
</dbReference>
<keyword evidence="2" id="KW-1185">Reference proteome</keyword>
<dbReference type="HOGENOM" id="CLU_1052598_0_0_3"/>
<reference evidence="1 2" key="1">
    <citation type="submission" date="2012-06" db="EMBL/GenBank/DDBJ databases">
        <title>Finished chromosome of genome of Cylindrospermum stagnale PCC 7417.</title>
        <authorList>
            <consortium name="US DOE Joint Genome Institute"/>
            <person name="Gugger M."/>
            <person name="Coursin T."/>
            <person name="Rippka R."/>
            <person name="Tandeau De Marsac N."/>
            <person name="Huntemann M."/>
            <person name="Wei C.-L."/>
            <person name="Han J."/>
            <person name="Detter J.C."/>
            <person name="Han C."/>
            <person name="Tapia R."/>
            <person name="Chen A."/>
            <person name="Kyrpides N."/>
            <person name="Mavromatis K."/>
            <person name="Markowitz V."/>
            <person name="Szeto E."/>
            <person name="Ivanova N."/>
            <person name="Pagani I."/>
            <person name="Pati A."/>
            <person name="Goodwin L."/>
            <person name="Nordberg H.P."/>
            <person name="Cantor M.N."/>
            <person name="Hua S.X."/>
            <person name="Woyke T."/>
            <person name="Kerfeld C.A."/>
        </authorList>
    </citation>
    <scope>NUCLEOTIDE SEQUENCE [LARGE SCALE GENOMIC DNA]</scope>
    <source>
        <strain evidence="1 2">PCC 7417</strain>
    </source>
</reference>
<dbReference type="KEGG" id="csg:Cylst_0839"/>
<dbReference type="OrthoDB" id="422458at2"/>
<dbReference type="Proteomes" id="UP000010475">
    <property type="component" value="Chromosome"/>
</dbReference>
<dbReference type="EMBL" id="CP003642">
    <property type="protein sequence ID" value="AFZ23165.1"/>
    <property type="molecule type" value="Genomic_DNA"/>
</dbReference>
<evidence type="ECO:0000313" key="2">
    <source>
        <dbReference type="Proteomes" id="UP000010475"/>
    </source>
</evidence>
<protein>
    <submittedName>
        <fullName evidence="1">Uncharacterized protein</fullName>
    </submittedName>
</protein>
<dbReference type="PATRIC" id="fig|56107.3.peg.940"/>